<sequence length="449" mass="52269">MKQKITDIFENLNHDKSSRILNIIQLVVLFIVLGNIILYVMHDDNNTYIKNEKNGYVYHKLYQHSFKSSLINIENEPCILEKMENTLYNLKNEESFLYTSMARGALSIPKSYCEKKFTPEALGMFQEDLGGQVVANREENQDEYVNFSMYKVDKEAIDHYQIQVNEGRQFNNNDFVYTIGDKRISVLLGAEYQTIYNLGETIPISLNGKILSAEIVGFLSKGIAIKNDTTFEHVGEKNEYLDRSIIIPCYQIVGDIIKDEDKMFATLEYVTNLCGTLIFSDEVPENDIREQLKKINDIYINNGVFSVVLLNTTNGMIYFQGEKKEIVELIKVLTAIVFVSIIISLYLSSYINLDKQGYKTAVQMLNGRLGSDVKLCYVFEVILIFITAIIIFFALDDMWFYQTIRFYIYFFAFIFLMAIFDIVLIRKRIDLFNVGRYLRREEDVYLEKY</sequence>
<gene>
    <name evidence="2" type="ORF">NK118_14750</name>
</gene>
<evidence type="ECO:0000313" key="3">
    <source>
        <dbReference type="Proteomes" id="UP001523565"/>
    </source>
</evidence>
<keyword evidence="1" id="KW-1133">Transmembrane helix</keyword>
<keyword evidence="1" id="KW-0472">Membrane</keyword>
<keyword evidence="1" id="KW-0812">Transmembrane</keyword>
<organism evidence="2 3">
    <name type="scientific">Ohessyouella blattaphilus</name>
    <dbReference type="NCBI Taxonomy" id="2949333"/>
    <lineage>
        <taxon>Bacteria</taxon>
        <taxon>Bacillati</taxon>
        <taxon>Bacillota</taxon>
        <taxon>Clostridia</taxon>
        <taxon>Lachnospirales</taxon>
        <taxon>Lachnospiraceae</taxon>
        <taxon>Ohessyouella</taxon>
    </lineage>
</organism>
<dbReference type="Proteomes" id="UP001523565">
    <property type="component" value="Unassembled WGS sequence"/>
</dbReference>
<dbReference type="RefSeq" id="WP_262070370.1">
    <property type="nucleotide sequence ID" value="NZ_JAMXOC010000041.1"/>
</dbReference>
<evidence type="ECO:0000313" key="2">
    <source>
        <dbReference type="EMBL" id="MCP1111511.1"/>
    </source>
</evidence>
<proteinExistence type="predicted"/>
<reference evidence="2 3" key="1">
    <citation type="journal article" date="2022" name="Genome Biol. Evol.">
        <title>Host diet, physiology and behaviors set the stage for Lachnospiraceae cladogenesis.</title>
        <authorList>
            <person name="Vera-Ponce De Leon A."/>
            <person name="Schneider M."/>
            <person name="Jahnes B.C."/>
            <person name="Sadowski V."/>
            <person name="Camuy-Velez L.A."/>
            <person name="Duan J."/>
            <person name="Sabree Z.L."/>
        </authorList>
    </citation>
    <scope>NUCLEOTIDE SEQUENCE [LARGE SCALE GENOMIC DNA]</scope>
    <source>
        <strain evidence="2 3">PAL227</strain>
    </source>
</reference>
<protein>
    <submittedName>
        <fullName evidence="2">Uncharacterized protein</fullName>
    </submittedName>
</protein>
<feature type="transmembrane region" description="Helical" evidence="1">
    <location>
        <begin position="374"/>
        <end position="394"/>
    </location>
</feature>
<keyword evidence="3" id="KW-1185">Reference proteome</keyword>
<evidence type="ECO:0000256" key="1">
    <source>
        <dbReference type="SAM" id="Phobius"/>
    </source>
</evidence>
<feature type="transmembrane region" description="Helical" evidence="1">
    <location>
        <begin position="406"/>
        <end position="425"/>
    </location>
</feature>
<feature type="transmembrane region" description="Helical" evidence="1">
    <location>
        <begin position="298"/>
        <end position="320"/>
    </location>
</feature>
<accession>A0ABT1EP96</accession>
<name>A0ABT1EP96_9FIRM</name>
<feature type="transmembrane region" description="Helical" evidence="1">
    <location>
        <begin position="332"/>
        <end position="353"/>
    </location>
</feature>
<dbReference type="EMBL" id="JAMZFV010000041">
    <property type="protein sequence ID" value="MCP1111511.1"/>
    <property type="molecule type" value="Genomic_DNA"/>
</dbReference>
<comment type="caution">
    <text evidence="2">The sequence shown here is derived from an EMBL/GenBank/DDBJ whole genome shotgun (WGS) entry which is preliminary data.</text>
</comment>
<feature type="transmembrane region" description="Helical" evidence="1">
    <location>
        <begin position="20"/>
        <end position="41"/>
    </location>
</feature>